<dbReference type="RefSeq" id="XP_020084977.1">
    <property type="nucleotide sequence ID" value="XM_020229388.1"/>
</dbReference>
<name>A0A6P5ENC5_ANACO</name>
<dbReference type="OrthoDB" id="777875at2759"/>
<organism evidence="3 4">
    <name type="scientific">Ananas comosus</name>
    <name type="common">Pineapple</name>
    <name type="synonym">Ananas ananas</name>
    <dbReference type="NCBI Taxonomy" id="4615"/>
    <lineage>
        <taxon>Eukaryota</taxon>
        <taxon>Viridiplantae</taxon>
        <taxon>Streptophyta</taxon>
        <taxon>Embryophyta</taxon>
        <taxon>Tracheophyta</taxon>
        <taxon>Spermatophyta</taxon>
        <taxon>Magnoliopsida</taxon>
        <taxon>Liliopsida</taxon>
        <taxon>Poales</taxon>
        <taxon>Bromeliaceae</taxon>
        <taxon>Bromelioideae</taxon>
        <taxon>Ananas</taxon>
    </lineage>
</organism>
<dbReference type="Proteomes" id="UP000515123">
    <property type="component" value="Linkage group 3"/>
</dbReference>
<dbReference type="Gramene" id="Aco012865.1.mrna1">
    <property type="protein sequence ID" value="Aco012865.1.mrna1.cds1"/>
    <property type="gene ID" value="Aco012865.1.path1"/>
</dbReference>
<reference evidence="3" key="1">
    <citation type="journal article" date="2015" name="Nat. Genet.">
        <title>The pineapple genome and the evolution of CAM photosynthesis.</title>
        <authorList>
            <person name="Ming R."/>
            <person name="VanBuren R."/>
            <person name="Wai C.M."/>
            <person name="Tang H."/>
            <person name="Schatz M.C."/>
            <person name="Bowers J.E."/>
            <person name="Lyons E."/>
            <person name="Wang M.L."/>
            <person name="Chen J."/>
            <person name="Biggers E."/>
            <person name="Zhang J."/>
            <person name="Huang L."/>
            <person name="Zhang L."/>
            <person name="Miao W."/>
            <person name="Zhang J."/>
            <person name="Ye Z."/>
            <person name="Miao C."/>
            <person name="Lin Z."/>
            <person name="Wang H."/>
            <person name="Zhou H."/>
            <person name="Yim W.C."/>
            <person name="Priest H.D."/>
            <person name="Zheng C."/>
            <person name="Woodhouse M."/>
            <person name="Edger P.P."/>
            <person name="Guyot R."/>
            <person name="Guo H.B."/>
            <person name="Guo H."/>
            <person name="Zheng G."/>
            <person name="Singh R."/>
            <person name="Sharma A."/>
            <person name="Min X."/>
            <person name="Zheng Y."/>
            <person name="Lee H."/>
            <person name="Gurtowski J."/>
            <person name="Sedlazeck F.J."/>
            <person name="Harkess A."/>
            <person name="McKain M.R."/>
            <person name="Liao Z."/>
            <person name="Fang J."/>
            <person name="Liu J."/>
            <person name="Zhang X."/>
            <person name="Zhang Q."/>
            <person name="Hu W."/>
            <person name="Qin Y."/>
            <person name="Wang K."/>
            <person name="Chen L.Y."/>
            <person name="Shirley N."/>
            <person name="Lin Y.R."/>
            <person name="Liu L.Y."/>
            <person name="Hernandez A.G."/>
            <person name="Wright C.L."/>
            <person name="Bulone V."/>
            <person name="Tuskan G.A."/>
            <person name="Heath K."/>
            <person name="Zee F."/>
            <person name="Moore P.H."/>
            <person name="Sunkar R."/>
            <person name="Leebens-Mack J.H."/>
            <person name="Mockler T."/>
            <person name="Bennetzen J.L."/>
            <person name="Freeling M."/>
            <person name="Sankoff D."/>
            <person name="Paterson A.H."/>
            <person name="Zhu X."/>
            <person name="Yang X."/>
            <person name="Smith J.A."/>
            <person name="Cushman J.C."/>
            <person name="Paull R.E."/>
            <person name="Yu Q."/>
        </authorList>
    </citation>
    <scope>NUCLEOTIDE SEQUENCE [LARGE SCALE GENOMIC DNA]</scope>
    <source>
        <strain evidence="3">cv. F153</strain>
    </source>
</reference>
<keyword evidence="3" id="KW-1185">Reference proteome</keyword>
<feature type="coiled-coil region" evidence="1">
    <location>
        <begin position="70"/>
        <end position="157"/>
    </location>
</feature>
<feature type="compositionally biased region" description="Basic and acidic residues" evidence="2">
    <location>
        <begin position="183"/>
        <end position="192"/>
    </location>
</feature>
<evidence type="ECO:0000256" key="1">
    <source>
        <dbReference type="SAM" id="Coils"/>
    </source>
</evidence>
<proteinExistence type="predicted"/>
<accession>A0A6P5ENC5</accession>
<feature type="compositionally biased region" description="Low complexity" evidence="2">
    <location>
        <begin position="207"/>
        <end position="222"/>
    </location>
</feature>
<evidence type="ECO:0000313" key="4">
    <source>
        <dbReference type="RefSeq" id="XP_020084977.1"/>
    </source>
</evidence>
<dbReference type="AlphaFoldDB" id="A0A6P5ENC5"/>
<protein>
    <submittedName>
        <fullName evidence="4">Protein BRANCHLESS TRICHOME</fullName>
    </submittedName>
</protein>
<reference evidence="4" key="2">
    <citation type="submission" date="2025-08" db="UniProtKB">
        <authorList>
            <consortium name="RefSeq"/>
        </authorList>
    </citation>
    <scope>IDENTIFICATION</scope>
    <source>
        <tissue evidence="4">Leaf</tissue>
    </source>
</reference>
<dbReference type="GeneID" id="109707862"/>
<feature type="region of interest" description="Disordered" evidence="2">
    <location>
        <begin position="183"/>
        <end position="227"/>
    </location>
</feature>
<sequence>MEVEKMMGSSPVHPRNSSNGPNTTTFTLWKLYNNPNYALRLNDSPRHCPNPPLISSPSLRGITSNTSRAMDGAGAELEMAKAQIRELRAELEFERRMRRKVEALNKVLAAELAEERGAREAAEAHFRGLEAEVEGKRGEVENALAEIEEERRMLRVAEVWREERVQMKLAEAKLLMEETLRGRREEKPRGHTCEGCSIRPVMGPTGQSGQHSQNSQHQVGQQRRAEAVNPHIKRGIKGFVEFPKVIRVQAREGKVELQPNLECQRAQLRVLLRHKSSVGLSLLGASSNLVM</sequence>
<feature type="region of interest" description="Disordered" evidence="2">
    <location>
        <begin position="1"/>
        <end position="21"/>
    </location>
</feature>
<evidence type="ECO:0000256" key="2">
    <source>
        <dbReference type="SAM" id="MobiDB-lite"/>
    </source>
</evidence>
<evidence type="ECO:0000313" key="3">
    <source>
        <dbReference type="Proteomes" id="UP000515123"/>
    </source>
</evidence>
<dbReference type="PANTHER" id="PTHR31071:SF39">
    <property type="entry name" value="PROTEIN BRANCHLESS TRICHOME"/>
    <property type="match status" value="1"/>
</dbReference>
<dbReference type="InterPro" id="IPR043424">
    <property type="entry name" value="BLT-like"/>
</dbReference>
<dbReference type="PANTHER" id="PTHR31071">
    <property type="entry name" value="GB|AAF24581.1"/>
    <property type="match status" value="1"/>
</dbReference>
<keyword evidence="1" id="KW-0175">Coiled coil</keyword>
<gene>
    <name evidence="4" type="primary">LOC109707862</name>
</gene>